<sequence length="672" mass="77832">MNLQPDNILLKDSRLEDMTLDGSINSTIGSSNNNTIKYTSPLSPSMLASLNANNLTQPQDIELQNRFFLNDFNNILLKFANLFQQIDLLPTTTRLVIGCTLFRIGRFETALREVSTAIENDINEEERGACLHVLASMLKDSSRMEDAVGCLGEMIDLWKRRLDTQKDFDELKALIMSAQEDIEKKIFDIPGIPKLEVQLMELERMKLRFPIDSFTGQCQFILSKINEAHSLLIEWDNDHQLEFDRGENDDDDGNPLSLIQDAFLLLGPIEIYNSVLEFESVLINYLCHIKRSSDTHQQPTIVRSPSVKRAMARFLYKKQVEPISDRHENLLLHCTFIEGFLAMLHHDYILAANNFETVLNKFDSIHHHGTSSKTLFSKNINILLIRCKLNLEPNGNNKKQLERLLSDLANLPSYQKCNNSYKVYIEMAIIHSRLAKIDAVPITITFPNKKTNRTITGLRLQSRYVQEALKANISAVTAMYEDDQYIPTIYDKILIEILTIGGIHCNTFMFFRRLRDYFARKADYQYLYIPKSKSIIDYENIGNIMNYISQQYNFFKPKLENTTGGRNEFLLPQIYITNENELYILEKQYFASGPGTTEFYCDGDCEDNDWGGYEYHIYPVKKSNMKLPISYYQQRVELSIGLIEQWITCYKEFHNCIPDEIQLWYDQFVGGI</sequence>
<protein>
    <submittedName>
        <fullName evidence="1">Uncharacterized protein</fullName>
    </submittedName>
</protein>
<dbReference type="RefSeq" id="XP_049262150.1">
    <property type="nucleotide sequence ID" value="XM_049408488.1"/>
</dbReference>
<evidence type="ECO:0000313" key="1">
    <source>
        <dbReference type="EMBL" id="KAG7661917.1"/>
    </source>
</evidence>
<evidence type="ECO:0000313" key="2">
    <source>
        <dbReference type="Proteomes" id="UP000694255"/>
    </source>
</evidence>
<comment type="caution">
    <text evidence="1">The sequence shown here is derived from an EMBL/GenBank/DDBJ whole genome shotgun (WGS) entry which is preliminary data.</text>
</comment>
<dbReference type="EMBL" id="JAGSYN010000187">
    <property type="protein sequence ID" value="KAG7661917.1"/>
    <property type="molecule type" value="Genomic_DNA"/>
</dbReference>
<organism evidence="1 2">
    <name type="scientific">[Candida] subhashii</name>
    <dbReference type="NCBI Taxonomy" id="561895"/>
    <lineage>
        <taxon>Eukaryota</taxon>
        <taxon>Fungi</taxon>
        <taxon>Dikarya</taxon>
        <taxon>Ascomycota</taxon>
        <taxon>Saccharomycotina</taxon>
        <taxon>Pichiomycetes</taxon>
        <taxon>Debaryomycetaceae</taxon>
        <taxon>Spathaspora</taxon>
    </lineage>
</organism>
<reference evidence="1 2" key="1">
    <citation type="journal article" date="2021" name="DNA Res.">
        <title>Genome analysis of Candida subhashii reveals its hybrid nature and dual mitochondrial genome conformations.</title>
        <authorList>
            <person name="Mixao V."/>
            <person name="Hegedusova E."/>
            <person name="Saus E."/>
            <person name="Pryszcz L.P."/>
            <person name="Cillingova A."/>
            <person name="Nosek J."/>
            <person name="Gabaldon T."/>
        </authorList>
    </citation>
    <scope>NUCLEOTIDE SEQUENCE [LARGE SCALE GENOMIC DNA]</scope>
    <source>
        <strain evidence="1 2">CBS 10753</strain>
    </source>
</reference>
<dbReference type="GeneID" id="73471320"/>
<dbReference type="AlphaFoldDB" id="A0A8J5QFC3"/>
<accession>A0A8J5QFC3</accession>
<dbReference type="Proteomes" id="UP000694255">
    <property type="component" value="Unassembled WGS sequence"/>
</dbReference>
<dbReference type="OrthoDB" id="4065753at2759"/>
<gene>
    <name evidence="1" type="ORF">J8A68_004520</name>
</gene>
<name>A0A8J5QFC3_9ASCO</name>
<proteinExistence type="predicted"/>
<keyword evidence="2" id="KW-1185">Reference proteome</keyword>